<evidence type="ECO:0000313" key="2">
    <source>
        <dbReference type="Proteomes" id="UP000186917"/>
    </source>
</evidence>
<evidence type="ECO:0000313" key="1">
    <source>
        <dbReference type="EMBL" id="SIT33792.1"/>
    </source>
</evidence>
<dbReference type="STRING" id="477680.SAMN05421788_113125"/>
<organism evidence="1 2">
    <name type="scientific">Filimonas lacunae</name>
    <dbReference type="NCBI Taxonomy" id="477680"/>
    <lineage>
        <taxon>Bacteria</taxon>
        <taxon>Pseudomonadati</taxon>
        <taxon>Bacteroidota</taxon>
        <taxon>Chitinophagia</taxon>
        <taxon>Chitinophagales</taxon>
        <taxon>Chitinophagaceae</taxon>
        <taxon>Filimonas</taxon>
    </lineage>
</organism>
<dbReference type="Proteomes" id="UP000186917">
    <property type="component" value="Unassembled WGS sequence"/>
</dbReference>
<keyword evidence="2" id="KW-1185">Reference proteome</keyword>
<name>A0A1N7RFH8_9BACT</name>
<dbReference type="AlphaFoldDB" id="A0A1N7RFH8"/>
<sequence length="120" mass="13623">MKSIHIKAKFQLTESFCHACEVAGTTPEAALQKFINSVTIEGYLQEFNKSSAKLSGEFIRLSFHNLEADGALLKNDTIRAQISMSFFQKIASLRSSDRSPEDKKLLYKQLIADWFNLIFD</sequence>
<protein>
    <submittedName>
        <fullName evidence="1">Uncharacterized protein</fullName>
    </submittedName>
</protein>
<accession>A0A1N7RFH8</accession>
<dbReference type="EMBL" id="FTOR01000013">
    <property type="protein sequence ID" value="SIT33792.1"/>
    <property type="molecule type" value="Genomic_DNA"/>
</dbReference>
<dbReference type="RefSeq" id="WP_076382405.1">
    <property type="nucleotide sequence ID" value="NZ_AP017422.1"/>
</dbReference>
<proteinExistence type="predicted"/>
<gene>
    <name evidence="1" type="ORF">SAMN05421788_113125</name>
</gene>
<reference evidence="2" key="1">
    <citation type="submission" date="2017-01" db="EMBL/GenBank/DDBJ databases">
        <authorList>
            <person name="Varghese N."/>
            <person name="Submissions S."/>
        </authorList>
    </citation>
    <scope>NUCLEOTIDE SEQUENCE [LARGE SCALE GENOMIC DNA]</scope>
    <source>
        <strain evidence="2">DSM 21054</strain>
    </source>
</reference>